<gene>
    <name evidence="1" type="ORF">BSK56_11370</name>
</gene>
<organism evidence="1 2">
    <name type="scientific">Paenibacillus borealis</name>
    <dbReference type="NCBI Taxonomy" id="160799"/>
    <lineage>
        <taxon>Bacteria</taxon>
        <taxon>Bacillati</taxon>
        <taxon>Bacillota</taxon>
        <taxon>Bacilli</taxon>
        <taxon>Bacillales</taxon>
        <taxon>Paenibacillaceae</taxon>
        <taxon>Paenibacillus</taxon>
    </lineage>
</organism>
<dbReference type="InterPro" id="IPR020994">
    <property type="entry name" value="Uncharacterised_Ca-bd_CcbP"/>
</dbReference>
<name>A0ABX3HEL4_PAEBO</name>
<dbReference type="InterPro" id="IPR043067">
    <property type="entry name" value="CcbP_b-brl"/>
</dbReference>
<dbReference type="Proteomes" id="UP000187412">
    <property type="component" value="Unassembled WGS sequence"/>
</dbReference>
<sequence>MEIIVDAYDEEEKAMGWYYYLKDKIHFPFMAKCNQTLAKSPLKSGEQVTVIQMAPESECLDGMWVQVEWQNRKFAVPLVQLQPIEPDEDTTEAIEDWVYWTDLGYSF</sequence>
<protein>
    <submittedName>
        <fullName evidence="1">Calcium-binding protein</fullName>
    </submittedName>
</protein>
<dbReference type="EMBL" id="MPTB01000012">
    <property type="protein sequence ID" value="OMD48455.1"/>
    <property type="molecule type" value="Genomic_DNA"/>
</dbReference>
<comment type="caution">
    <text evidence="1">The sequence shown here is derived from an EMBL/GenBank/DDBJ whole genome shotgun (WGS) entry which is preliminary data.</text>
</comment>
<evidence type="ECO:0000313" key="1">
    <source>
        <dbReference type="EMBL" id="OMD48455.1"/>
    </source>
</evidence>
<dbReference type="Gene3D" id="6.10.140.400">
    <property type="match status" value="1"/>
</dbReference>
<proteinExistence type="predicted"/>
<accession>A0ABX3HEL4</accession>
<evidence type="ECO:0000313" key="2">
    <source>
        <dbReference type="Proteomes" id="UP000187412"/>
    </source>
</evidence>
<dbReference type="Pfam" id="PF11535">
    <property type="entry name" value="Calci_bind_CcbP"/>
    <property type="match status" value="1"/>
</dbReference>
<dbReference type="Gene3D" id="2.30.30.530">
    <property type="entry name" value="Calcium binding protein CcbP, beta-barrel domain"/>
    <property type="match status" value="1"/>
</dbReference>
<keyword evidence="2" id="KW-1185">Reference proteome</keyword>
<reference evidence="1 2" key="1">
    <citation type="submission" date="2016-10" db="EMBL/GenBank/DDBJ databases">
        <title>Paenibacillus species isolates.</title>
        <authorList>
            <person name="Beno S.M."/>
        </authorList>
    </citation>
    <scope>NUCLEOTIDE SEQUENCE [LARGE SCALE GENOMIC DNA]</scope>
    <source>
        <strain evidence="1 2">FSL H7-0744</strain>
    </source>
</reference>